<accession>W2J5M7</accession>
<organism evidence="1 2">
    <name type="scientific">Phytophthora nicotianae</name>
    <name type="common">Potato buckeye rot agent</name>
    <name type="synonym">Phytophthora parasitica</name>
    <dbReference type="NCBI Taxonomy" id="4792"/>
    <lineage>
        <taxon>Eukaryota</taxon>
        <taxon>Sar</taxon>
        <taxon>Stramenopiles</taxon>
        <taxon>Oomycota</taxon>
        <taxon>Peronosporomycetes</taxon>
        <taxon>Peronosporales</taxon>
        <taxon>Peronosporaceae</taxon>
        <taxon>Phytophthora</taxon>
    </lineage>
</organism>
<proteinExistence type="predicted"/>
<dbReference type="Proteomes" id="UP000053864">
    <property type="component" value="Unassembled WGS sequence"/>
</dbReference>
<evidence type="ECO:0000313" key="1">
    <source>
        <dbReference type="EMBL" id="ETL40908.1"/>
    </source>
</evidence>
<reference evidence="1 2" key="1">
    <citation type="submission" date="2013-11" db="EMBL/GenBank/DDBJ databases">
        <title>The Genome Sequence of Phytophthora parasitica CJ05E6.</title>
        <authorList>
            <consortium name="The Broad Institute Genomics Platform"/>
            <person name="Russ C."/>
            <person name="Tyler B."/>
            <person name="Panabieres F."/>
            <person name="Shan W."/>
            <person name="Tripathy S."/>
            <person name="Grunwald N."/>
            <person name="Machado M."/>
            <person name="Johnson C.S."/>
            <person name="Arredondo F."/>
            <person name="Hong C."/>
            <person name="Coffey M."/>
            <person name="Young S.K."/>
            <person name="Zeng Q."/>
            <person name="Gargeya S."/>
            <person name="Fitzgerald M."/>
            <person name="Abouelleil A."/>
            <person name="Alvarado L."/>
            <person name="Chapman S.B."/>
            <person name="Gainer-Dewar J."/>
            <person name="Goldberg J."/>
            <person name="Griggs A."/>
            <person name="Gujja S."/>
            <person name="Hansen M."/>
            <person name="Howarth C."/>
            <person name="Imamovic A."/>
            <person name="Ireland A."/>
            <person name="Larimer J."/>
            <person name="McCowan C."/>
            <person name="Murphy C."/>
            <person name="Pearson M."/>
            <person name="Poon T.W."/>
            <person name="Priest M."/>
            <person name="Roberts A."/>
            <person name="Saif S."/>
            <person name="Shea T."/>
            <person name="Sykes S."/>
            <person name="Wortman J."/>
            <person name="Nusbaum C."/>
            <person name="Birren B."/>
        </authorList>
    </citation>
    <scope>NUCLEOTIDE SEQUENCE [LARGE SCALE GENOMIC DNA]</scope>
    <source>
        <strain evidence="1 2">CJ05E6</strain>
    </source>
</reference>
<sequence length="55" mass="5906">MGGSPPSVIEASTGMASEVVWLLEASGNTDLKLGNVHSSRRRSFLSWNSMVVIDK</sequence>
<name>W2J5M7_PHYNI</name>
<dbReference type="EMBL" id="KI672748">
    <property type="protein sequence ID" value="ETL40908.1"/>
    <property type="molecule type" value="Genomic_DNA"/>
</dbReference>
<evidence type="ECO:0000313" key="2">
    <source>
        <dbReference type="Proteomes" id="UP000053864"/>
    </source>
</evidence>
<protein>
    <submittedName>
        <fullName evidence="1">Uncharacterized protein</fullName>
    </submittedName>
</protein>
<gene>
    <name evidence="1" type="ORF">L916_08020</name>
</gene>
<dbReference type="AlphaFoldDB" id="W2J5M7"/>